<dbReference type="Gene3D" id="3.20.20.140">
    <property type="entry name" value="Metal-dependent hydrolases"/>
    <property type="match status" value="1"/>
</dbReference>
<dbReference type="InterPro" id="IPR016195">
    <property type="entry name" value="Pol/histidinol_Pase-like"/>
</dbReference>
<sequence length="240" mass="25383">MHELLRGDWHVHSTFSDDAVSTLEENVAAASATGLTSLRCVDHVRASTTWVPELVAAIAALRVPDGLAVRSGVEAKILDVDGTIDMPAGVRLGDGGIDAVLLADHQVPTPDGPWSPRATVEALQGGLPAITVVDWILEATTRAARRVAGHGQVAHPFSILPKIGLDEDAIDDGRLAWWAEELAAAEAIVEVNEKWACPGPRALRALTTADVRVVASTDSHVAGDVGRYDRVVGLLQGVRR</sequence>
<gene>
    <name evidence="1" type="ORF">GCM10009846_16130</name>
</gene>
<dbReference type="PANTHER" id="PTHR36928:SF1">
    <property type="entry name" value="PHOSPHATASE YCDX-RELATED"/>
    <property type="match status" value="1"/>
</dbReference>
<protein>
    <recommendedName>
        <fullName evidence="3">Histidinol-phosphatase</fullName>
    </recommendedName>
</protein>
<dbReference type="Proteomes" id="UP001501599">
    <property type="component" value="Unassembled WGS sequence"/>
</dbReference>
<dbReference type="EMBL" id="BAAAQT010000005">
    <property type="protein sequence ID" value="GAA2173575.1"/>
    <property type="molecule type" value="Genomic_DNA"/>
</dbReference>
<reference evidence="1 2" key="1">
    <citation type="journal article" date="2019" name="Int. J. Syst. Evol. Microbiol.">
        <title>The Global Catalogue of Microorganisms (GCM) 10K type strain sequencing project: providing services to taxonomists for standard genome sequencing and annotation.</title>
        <authorList>
            <consortium name="The Broad Institute Genomics Platform"/>
            <consortium name="The Broad Institute Genome Sequencing Center for Infectious Disease"/>
            <person name="Wu L."/>
            <person name="Ma J."/>
        </authorList>
    </citation>
    <scope>NUCLEOTIDE SEQUENCE [LARGE SCALE GENOMIC DNA]</scope>
    <source>
        <strain evidence="1 2">JCM 16026</strain>
    </source>
</reference>
<evidence type="ECO:0008006" key="3">
    <source>
        <dbReference type="Google" id="ProtNLM"/>
    </source>
</evidence>
<name>A0ABN3ARH6_9MICO</name>
<dbReference type="PANTHER" id="PTHR36928">
    <property type="entry name" value="PHOSPHATASE YCDX-RELATED"/>
    <property type="match status" value="1"/>
</dbReference>
<keyword evidence="2" id="KW-1185">Reference proteome</keyword>
<accession>A0ABN3ARH6</accession>
<dbReference type="InterPro" id="IPR050243">
    <property type="entry name" value="PHP_phosphatase"/>
</dbReference>
<evidence type="ECO:0000313" key="1">
    <source>
        <dbReference type="EMBL" id="GAA2173575.1"/>
    </source>
</evidence>
<proteinExistence type="predicted"/>
<organism evidence="1 2">
    <name type="scientific">Agrococcus versicolor</name>
    <dbReference type="NCBI Taxonomy" id="501482"/>
    <lineage>
        <taxon>Bacteria</taxon>
        <taxon>Bacillati</taxon>
        <taxon>Actinomycetota</taxon>
        <taxon>Actinomycetes</taxon>
        <taxon>Micrococcales</taxon>
        <taxon>Microbacteriaceae</taxon>
        <taxon>Agrococcus</taxon>
    </lineage>
</organism>
<evidence type="ECO:0000313" key="2">
    <source>
        <dbReference type="Proteomes" id="UP001501599"/>
    </source>
</evidence>
<dbReference type="SUPFAM" id="SSF89550">
    <property type="entry name" value="PHP domain-like"/>
    <property type="match status" value="1"/>
</dbReference>
<comment type="caution">
    <text evidence="1">The sequence shown here is derived from an EMBL/GenBank/DDBJ whole genome shotgun (WGS) entry which is preliminary data.</text>
</comment>
<dbReference type="RefSeq" id="WP_344342479.1">
    <property type="nucleotide sequence ID" value="NZ_BAAAQT010000005.1"/>
</dbReference>